<evidence type="ECO:0000313" key="12">
    <source>
        <dbReference type="EMBL" id="AZF71859.1"/>
    </source>
</evidence>
<dbReference type="EMBL" id="CP033239">
    <property type="protein sequence ID" value="AZF79707.1"/>
    <property type="molecule type" value="Genomic_DNA"/>
</dbReference>
<dbReference type="KEGG" id="ssol:SULB_2697"/>
<dbReference type="Proteomes" id="UP000033057">
    <property type="component" value="Chromosome"/>
</dbReference>
<feature type="transmembrane region" description="Helical" evidence="6">
    <location>
        <begin position="193"/>
        <end position="217"/>
    </location>
</feature>
<evidence type="ECO:0000313" key="16">
    <source>
        <dbReference type="EMBL" id="AZF82313.1"/>
    </source>
</evidence>
<reference evidence="10" key="5">
    <citation type="submission" date="2018-10" db="EMBL/GenBank/DDBJ databases">
        <authorList>
            <person name="McCarthy S."/>
            <person name="Gradnigo J."/>
            <person name="Johnson T."/>
            <person name="Payne S."/>
            <person name="Lipzen A."/>
            <person name="Schackwitz W."/>
            <person name="Martin J."/>
            <person name="Moriyama E."/>
            <person name="Blum P."/>
        </authorList>
    </citation>
    <scope>NUCLEOTIDE SEQUENCE</scope>
    <source>
        <strain evidence="8">SARC-B</strain>
        <strain evidence="9">SARC-C</strain>
        <strain evidence="10">SULA</strain>
    </source>
</reference>
<dbReference type="SUPFAM" id="SSF103481">
    <property type="entry name" value="Multidrug resistance efflux transporter EmrE"/>
    <property type="match status" value="1"/>
</dbReference>
<dbReference type="Proteomes" id="UP000273194">
    <property type="component" value="Chromosome"/>
</dbReference>
<dbReference type="Proteomes" id="UP000273443">
    <property type="component" value="Chromosome"/>
</dbReference>
<proteinExistence type="predicted"/>
<accession>A0A0E3KDM5</accession>
<feature type="transmembrane region" description="Helical" evidence="6">
    <location>
        <begin position="224"/>
        <end position="247"/>
    </location>
</feature>
<evidence type="ECO:0000313" key="22">
    <source>
        <dbReference type="Proteomes" id="UP000033106"/>
    </source>
</evidence>
<evidence type="ECO:0000313" key="23">
    <source>
        <dbReference type="Proteomes" id="UP000076770"/>
    </source>
</evidence>
<feature type="domain" description="EamA" evidence="7">
    <location>
        <begin position="11"/>
        <end position="129"/>
    </location>
</feature>
<dbReference type="PANTHER" id="PTHR32322">
    <property type="entry name" value="INNER MEMBRANE TRANSPORTER"/>
    <property type="match status" value="1"/>
</dbReference>
<dbReference type="EMBL" id="CP033235">
    <property type="protein sequence ID" value="AZF69239.1"/>
    <property type="molecule type" value="Genomic_DNA"/>
</dbReference>
<evidence type="ECO:0000313" key="25">
    <source>
        <dbReference type="Proteomes" id="UP000269431"/>
    </source>
</evidence>
<dbReference type="EMBL" id="CP050869">
    <property type="protein sequence ID" value="QPG49130.1"/>
    <property type="molecule type" value="Genomic_DNA"/>
</dbReference>
<dbReference type="EMBL" id="CP011057">
    <property type="protein sequence ID" value="AKA80158.1"/>
    <property type="molecule type" value="Genomic_DNA"/>
</dbReference>
<evidence type="ECO:0000256" key="3">
    <source>
        <dbReference type="ARBA" id="ARBA00022692"/>
    </source>
</evidence>
<feature type="transmembrane region" description="Helical" evidence="6">
    <location>
        <begin position="88"/>
        <end position="105"/>
    </location>
</feature>
<feature type="transmembrane region" description="Helical" evidence="6">
    <location>
        <begin position="169"/>
        <end position="187"/>
    </location>
</feature>
<dbReference type="InterPro" id="IPR000620">
    <property type="entry name" value="EamA_dom"/>
</dbReference>
<evidence type="ECO:0000313" key="17">
    <source>
        <dbReference type="EMBL" id="AZF84906.1"/>
    </source>
</evidence>
<evidence type="ECO:0000313" key="18">
    <source>
        <dbReference type="EMBL" id="QPG49130.1"/>
    </source>
</evidence>
<evidence type="ECO:0000313" key="28">
    <source>
        <dbReference type="Proteomes" id="UP000275843"/>
    </source>
</evidence>
<feature type="transmembrane region" description="Helical" evidence="6">
    <location>
        <begin position="64"/>
        <end position="82"/>
    </location>
</feature>
<sequence length="274" mass="29832">MQRTTISFLRWIVPLSLFWGFAFPLTKIIAYSASPMIISAFRIGIAAIFFLILGRGLSVGKKQFINGLMNFAFFLILINLGIGLSPDPGLVAVMIYTQPIFVLIIERLLGHKITPKGIVGVLLGVVGVISSATLSFNIGLVFGLLAGILWAGGTIYYSRNLAKEDIVKLNAFMTLTSLPIVLAFTPIDYYFRFSLVTLSLLLLLAILAQILGFYFWFNGVRELGTVYASTGSLLVPVMAYITSFAVLGVAPTLPQIIGSLITLFGVYLTITSRS</sequence>
<evidence type="ECO:0000313" key="10">
    <source>
        <dbReference type="EMBL" id="AKA80158.1"/>
    </source>
</evidence>
<dbReference type="Proteomes" id="UP000033085">
    <property type="component" value="Chromosome"/>
</dbReference>
<dbReference type="PATRIC" id="fig|2287.6.peg.2877"/>
<dbReference type="Proteomes" id="UP000076770">
    <property type="component" value="Chromosome i"/>
</dbReference>
<dbReference type="OMA" id="TLNMVYL"/>
<dbReference type="EMBL" id="CP033237">
    <property type="protein sequence ID" value="AZF74479.1"/>
    <property type="molecule type" value="Genomic_DNA"/>
</dbReference>
<evidence type="ECO:0000313" key="9">
    <source>
        <dbReference type="EMBL" id="AKA77468.1"/>
    </source>
</evidence>
<keyword evidence="5 6" id="KW-0472">Membrane</keyword>
<dbReference type="Proteomes" id="UP000282269">
    <property type="component" value="Chromosome"/>
</dbReference>
<reference evidence="18 31" key="6">
    <citation type="journal article" date="2020" name="Nat. Commun.">
        <title>The structures of two archaeal type IV pili illuminate evolutionary relationships.</title>
        <authorList>
            <person name="Wang F."/>
            <person name="Baquero D.P."/>
            <person name="Su Z."/>
            <person name="Beltran L.C."/>
            <person name="Prangishvili D."/>
            <person name="Krupovic M."/>
            <person name="Egelman E.H."/>
        </authorList>
    </citation>
    <scope>NUCLEOTIDE SEQUENCE [LARGE SCALE GENOMIC DNA]</scope>
    <source>
        <strain evidence="18 31">POZ149</strain>
    </source>
</reference>
<dbReference type="Proteomes" id="UP000033106">
    <property type="component" value="Chromosome"/>
</dbReference>
<evidence type="ECO:0000313" key="26">
    <source>
        <dbReference type="Proteomes" id="UP000273194"/>
    </source>
</evidence>
<protein>
    <submittedName>
        <fullName evidence="10 19">Transporter</fullName>
    </submittedName>
</protein>
<evidence type="ECO:0000313" key="21">
    <source>
        <dbReference type="Proteomes" id="UP000033085"/>
    </source>
</evidence>
<name>A0A0E3KDM5_SACSO</name>
<dbReference type="GeneID" id="1453396"/>
<gene>
    <name evidence="18" type="ORF">HFC64_03860</name>
    <name evidence="19" type="ORF">SSOP1_1991</name>
    <name evidence="10" type="ORF">SULA_2696</name>
    <name evidence="8" type="ORF">SULB_2697</name>
    <name evidence="9" type="ORF">SULC_2694</name>
    <name evidence="11" type="ORF">SULG_13735</name>
    <name evidence="12" type="ORF">SULH_13735</name>
    <name evidence="13" type="ORF">SULI_13735</name>
    <name evidence="14" type="ORF">SULM_13725</name>
    <name evidence="15" type="ORF">SULN_13715</name>
    <name evidence="16" type="ORF">SULO_13735</name>
    <name evidence="17" type="ORF">SULZ_13740</name>
</gene>
<evidence type="ECO:0000259" key="7">
    <source>
        <dbReference type="Pfam" id="PF00892"/>
    </source>
</evidence>
<evidence type="ECO:0000313" key="20">
    <source>
        <dbReference type="Proteomes" id="UP000033057"/>
    </source>
</evidence>
<evidence type="ECO:0000313" key="30">
    <source>
        <dbReference type="Proteomes" id="UP000282269"/>
    </source>
</evidence>
<dbReference type="EMBL" id="CP033240">
    <property type="protein sequence ID" value="AZF82313.1"/>
    <property type="molecule type" value="Genomic_DNA"/>
</dbReference>
<evidence type="ECO:0000313" key="13">
    <source>
        <dbReference type="EMBL" id="AZF74479.1"/>
    </source>
</evidence>
<comment type="subcellular location">
    <subcellularLocation>
        <location evidence="1">Cell membrane</location>
        <topology evidence="1">Multi-pass membrane protein</topology>
    </subcellularLocation>
</comment>
<dbReference type="RefSeq" id="WP_009991420.1">
    <property type="nucleotide sequence ID" value="NZ_CP011055.2"/>
</dbReference>
<feature type="transmembrane region" description="Helical" evidence="6">
    <location>
        <begin position="140"/>
        <end position="157"/>
    </location>
</feature>
<evidence type="ECO:0000256" key="5">
    <source>
        <dbReference type="ARBA" id="ARBA00023136"/>
    </source>
</evidence>
<dbReference type="GeneID" id="44130660"/>
<organism evidence="10 22">
    <name type="scientific">Saccharolobus solfataricus</name>
    <name type="common">Sulfolobus solfataricus</name>
    <dbReference type="NCBI Taxonomy" id="2287"/>
    <lineage>
        <taxon>Archaea</taxon>
        <taxon>Thermoproteota</taxon>
        <taxon>Thermoprotei</taxon>
        <taxon>Sulfolobales</taxon>
        <taxon>Sulfolobaceae</taxon>
        <taxon>Saccharolobus</taxon>
    </lineage>
</organism>
<dbReference type="InterPro" id="IPR050638">
    <property type="entry name" value="AA-Vitamin_Transporters"/>
</dbReference>
<dbReference type="EMBL" id="CP033238">
    <property type="protein sequence ID" value="AZF77102.1"/>
    <property type="molecule type" value="Genomic_DNA"/>
</dbReference>
<keyword evidence="3 6" id="KW-0812">Transmembrane</keyword>
<dbReference type="KEGG" id="ssof:SULC_2694"/>
<evidence type="ECO:0000313" key="27">
    <source>
        <dbReference type="Proteomes" id="UP000273443"/>
    </source>
</evidence>
<dbReference type="Pfam" id="PF00892">
    <property type="entry name" value="EamA"/>
    <property type="match status" value="2"/>
</dbReference>
<dbReference type="Proteomes" id="UP000594632">
    <property type="component" value="Chromosome"/>
</dbReference>
<reference evidence="23" key="3">
    <citation type="submission" date="2016-04" db="EMBL/GenBank/DDBJ databases">
        <authorList>
            <person name="Shah S.A."/>
            <person name="Garrett R.A."/>
        </authorList>
    </citation>
    <scope>NUCLEOTIDE SEQUENCE [LARGE SCALE GENOMIC DNA]</scope>
    <source>
        <strain evidence="23">ATCC 35091 / DSM 1616 / JCM 8930 / NBRC 15331 / P1</strain>
    </source>
</reference>
<dbReference type="AlphaFoldDB" id="A0A0E3KDM5"/>
<evidence type="ECO:0000313" key="31">
    <source>
        <dbReference type="Proteomes" id="UP000594632"/>
    </source>
</evidence>
<dbReference type="EMBL" id="CP033241">
    <property type="protein sequence ID" value="AZF84906.1"/>
    <property type="molecule type" value="Genomic_DNA"/>
</dbReference>
<dbReference type="Proteomes" id="UP000269431">
    <property type="component" value="Chromosome"/>
</dbReference>
<feature type="transmembrane region" description="Helical" evidence="6">
    <location>
        <begin position="36"/>
        <end position="57"/>
    </location>
</feature>
<reference evidence="20 21" key="1">
    <citation type="journal article" date="2015" name="Genome Announc.">
        <title>Complete Genome Sequence of Sulfolobus solfataricus Strain 98/2 and Evolved Derivatives.</title>
        <authorList>
            <person name="McCarthy S."/>
            <person name="Gradnigo J."/>
            <person name="Johnson T."/>
            <person name="Payne S."/>
            <person name="Lipzen A."/>
            <person name="Martin J."/>
            <person name="Schackwitz W."/>
            <person name="Moriyama E."/>
            <person name="Blum P."/>
        </authorList>
    </citation>
    <scope>NUCLEOTIDE SEQUENCE [LARGE SCALE GENOMIC DNA]</scope>
    <source>
        <strain evidence="20">98/2 SULC</strain>
        <strain evidence="8">SARC-B</strain>
        <strain evidence="9">SARC-C</strain>
        <strain evidence="10 22">SULA</strain>
        <strain evidence="21">SULB</strain>
    </source>
</reference>
<dbReference type="EMBL" id="CP033236">
    <property type="protein sequence ID" value="AZF71859.1"/>
    <property type="molecule type" value="Genomic_DNA"/>
</dbReference>
<dbReference type="EMBL" id="CP011055">
    <property type="protein sequence ID" value="AKA74772.1"/>
    <property type="molecule type" value="Genomic_DNA"/>
</dbReference>
<keyword evidence="4 6" id="KW-1133">Transmembrane helix</keyword>
<dbReference type="Proteomes" id="UP000278715">
    <property type="component" value="Chromosome"/>
</dbReference>
<dbReference type="OrthoDB" id="17861at2157"/>
<evidence type="ECO:0000313" key="11">
    <source>
        <dbReference type="EMBL" id="AZF69239.1"/>
    </source>
</evidence>
<dbReference type="Proteomes" id="UP000275843">
    <property type="component" value="Chromosome"/>
</dbReference>
<dbReference type="Proteomes" id="UP000267993">
    <property type="component" value="Chromosome"/>
</dbReference>
<evidence type="ECO:0000313" key="19">
    <source>
        <dbReference type="EMBL" id="SAI85545.1"/>
    </source>
</evidence>
<reference evidence="19" key="2">
    <citation type="submission" date="2016-04" db="EMBL/GenBank/DDBJ databases">
        <authorList>
            <person name="Evans L.H."/>
            <person name="Alamgir A."/>
            <person name="Owens N."/>
            <person name="Weber N.D."/>
            <person name="Virtaneva K."/>
            <person name="Barbian K."/>
            <person name="Babar A."/>
            <person name="Rosenke K."/>
        </authorList>
    </citation>
    <scope>NUCLEOTIDE SEQUENCE</scope>
    <source>
        <strain evidence="19">P1</strain>
    </source>
</reference>
<reference evidence="24 25" key="4">
    <citation type="journal article" date="2018" name="Proc. Natl. Acad. Sci. U.S.A.">
        <title>Nonmutational mechanism of inheritance in the Archaeon Sulfolobus solfataricus.</title>
        <authorList>
            <person name="Payne S."/>
            <person name="McCarthy S."/>
            <person name="Johnson T."/>
            <person name="North E."/>
            <person name="Blum P."/>
        </authorList>
    </citation>
    <scope>NUCLEOTIDE SEQUENCE [LARGE SCALE GENOMIC DNA]</scope>
    <source>
        <strain evidence="12 24">SARC-H</strain>
        <strain evidence="13 28">SARC-I</strain>
        <strain evidence="15 29">SARC-N</strain>
        <strain evidence="16 30">SARC-O</strain>
        <strain evidence="17 25">SUL120</strain>
        <strain evidence="11 26">SULG</strain>
        <strain evidence="14 27">SULM</strain>
    </source>
</reference>
<evidence type="ECO:0000256" key="2">
    <source>
        <dbReference type="ARBA" id="ARBA00022475"/>
    </source>
</evidence>
<evidence type="ECO:0000256" key="6">
    <source>
        <dbReference type="SAM" id="Phobius"/>
    </source>
</evidence>
<dbReference type="EMBL" id="LT549890">
    <property type="protein sequence ID" value="SAI85545.1"/>
    <property type="molecule type" value="Genomic_DNA"/>
</dbReference>
<evidence type="ECO:0000256" key="4">
    <source>
        <dbReference type="ARBA" id="ARBA00022989"/>
    </source>
</evidence>
<dbReference type="EMBL" id="CP011056">
    <property type="protein sequence ID" value="AKA77468.1"/>
    <property type="molecule type" value="Genomic_DNA"/>
</dbReference>
<keyword evidence="2" id="KW-1003">Cell membrane</keyword>
<evidence type="ECO:0000313" key="24">
    <source>
        <dbReference type="Proteomes" id="UP000267993"/>
    </source>
</evidence>
<feature type="domain" description="EamA" evidence="7">
    <location>
        <begin position="138"/>
        <end position="270"/>
    </location>
</feature>
<feature type="transmembrane region" description="Helical" evidence="6">
    <location>
        <begin position="117"/>
        <end position="134"/>
    </location>
</feature>
<evidence type="ECO:0000313" key="14">
    <source>
        <dbReference type="EMBL" id="AZF77102.1"/>
    </source>
</evidence>
<dbReference type="PANTHER" id="PTHR32322:SF18">
    <property type="entry name" value="S-ADENOSYLMETHIONINE_S-ADENOSYLHOMOCYSTEINE TRANSPORTER"/>
    <property type="match status" value="1"/>
</dbReference>
<dbReference type="GO" id="GO:0005886">
    <property type="term" value="C:plasma membrane"/>
    <property type="evidence" value="ECO:0007669"/>
    <property type="project" value="UniProtKB-SubCell"/>
</dbReference>
<evidence type="ECO:0000313" key="29">
    <source>
        <dbReference type="Proteomes" id="UP000278715"/>
    </source>
</evidence>
<evidence type="ECO:0000313" key="8">
    <source>
        <dbReference type="EMBL" id="AKA74772.1"/>
    </source>
</evidence>
<evidence type="ECO:0000313" key="15">
    <source>
        <dbReference type="EMBL" id="AZF79707.1"/>
    </source>
</evidence>
<feature type="transmembrane region" description="Helical" evidence="6">
    <location>
        <begin position="253"/>
        <end position="270"/>
    </location>
</feature>
<dbReference type="InterPro" id="IPR037185">
    <property type="entry name" value="EmrE-like"/>
</dbReference>
<feature type="transmembrane region" description="Helical" evidence="6">
    <location>
        <begin position="12"/>
        <end position="30"/>
    </location>
</feature>
<dbReference type="KEGG" id="ssoa:SULA_2696"/>
<evidence type="ECO:0000256" key="1">
    <source>
        <dbReference type="ARBA" id="ARBA00004651"/>
    </source>
</evidence>